<gene>
    <name evidence="1" type="ORF">CcarbDRAFT_2676</name>
</gene>
<name>C6PV59_9CLOT</name>
<protein>
    <submittedName>
        <fullName evidence="1">Uncharacterized protein</fullName>
    </submittedName>
</protein>
<organism evidence="1 2">
    <name type="scientific">Clostridium carboxidivorans P7</name>
    <dbReference type="NCBI Taxonomy" id="536227"/>
    <lineage>
        <taxon>Bacteria</taxon>
        <taxon>Bacillati</taxon>
        <taxon>Bacillota</taxon>
        <taxon>Clostridia</taxon>
        <taxon>Eubacteriales</taxon>
        <taxon>Clostridiaceae</taxon>
        <taxon>Clostridium</taxon>
    </lineage>
</organism>
<evidence type="ECO:0000313" key="1">
    <source>
        <dbReference type="EMBL" id="EET86877.1"/>
    </source>
</evidence>
<dbReference type="AlphaFoldDB" id="C6PV59"/>
<dbReference type="Proteomes" id="UP000004198">
    <property type="component" value="Unassembled WGS sequence"/>
</dbReference>
<proteinExistence type="predicted"/>
<dbReference type="EMBL" id="ACVI01000042">
    <property type="protein sequence ID" value="EET86877.1"/>
    <property type="molecule type" value="Genomic_DNA"/>
</dbReference>
<reference evidence="1 2" key="1">
    <citation type="submission" date="2009-06" db="EMBL/GenBank/DDBJ databases">
        <title>The draft genome of Clostridium carboxidivorans P7.</title>
        <authorList>
            <consortium name="US DOE Joint Genome Institute (JGI-PGF)"/>
            <person name="Lucas S."/>
            <person name="Copeland A."/>
            <person name="Lapidus A."/>
            <person name="Glavina del Rio T."/>
            <person name="Tice H."/>
            <person name="Bruce D."/>
            <person name="Goodwin L."/>
            <person name="Pitluck S."/>
            <person name="Larimer F."/>
            <person name="Land M.L."/>
            <person name="Hauser L."/>
            <person name="Hemme C.L."/>
        </authorList>
    </citation>
    <scope>NUCLEOTIDE SEQUENCE [LARGE SCALE GENOMIC DNA]</scope>
    <source>
        <strain evidence="1 2">P7</strain>
    </source>
</reference>
<sequence>MFILIVINIDISVATDPIIDHIKDNISSDEILLISIIRLRDELSKHMSKDVFKKTYIYNAYPVNNPEYKKPFKVDFSLKENSQKIKRLVINSPAYSN</sequence>
<accession>C6PV59</accession>
<evidence type="ECO:0000313" key="2">
    <source>
        <dbReference type="Proteomes" id="UP000004198"/>
    </source>
</evidence>
<comment type="caution">
    <text evidence="1">The sequence shown here is derived from an EMBL/GenBank/DDBJ whole genome shotgun (WGS) entry which is preliminary data.</text>
</comment>
<keyword evidence="2" id="KW-1185">Reference proteome</keyword>